<dbReference type="GO" id="GO:0006302">
    <property type="term" value="P:double-strand break repair"/>
    <property type="evidence" value="ECO:0007669"/>
    <property type="project" value="TreeGrafter"/>
</dbReference>
<dbReference type="Gene3D" id="3.40.50.300">
    <property type="entry name" value="P-loop containing nucleotide triphosphate hydrolases"/>
    <property type="match status" value="2"/>
</dbReference>
<sequence>MITRLKVSGFKNLVNVDIRFSPFTCIAGANGVGKSNLFDAIQFLSALSDRSLIEAAKSVRDESGKTTDIKSLFHRVGDSYDETMRFEVEMIIPKTGMDDLGQEAEASSTFLRYTLVLKYVDSQNYLKSSGSLEILQEELVHIKNKTELQQSLRFNYSSLWLNSVFKAQARKAPYISTGKQSDNISKSDSEVVSDLAIRLHQDSGTEKGRRRGAGGKPRRFLAKKLPRTVLSDANATESPTALLARREMQSWRILQLEPSALRKPDDFMSVSEAVLGMDGSHLPAALYRLAHELVEESDYENIEEVYSQIANSLAELITDVRSVSIDRDEKRQLLTLLVTGKDGTSHPAKALSDGTLRFLALAVLALDPNNQGVMGLEEPENGIHPERIPAILNLLQSIATDVNSPVDVNNPLRQVIINTHSPAVVQQVPEDSLLVAELKEMIANNHRYKGVCFSCLPDTWRTKIENENISIISMGKLLPYLNPVIDEQAIDEDDIFDETSQNEQPKTSISKNTRPKKIWKRIFVS</sequence>
<dbReference type="Proteomes" id="UP001065613">
    <property type="component" value="Chromosome"/>
</dbReference>
<reference evidence="2" key="1">
    <citation type="submission" date="2021-04" db="EMBL/GenBank/DDBJ databases">
        <title>Genome sequence of Woronichinia naegeliana from Washington state freshwater lake bloom.</title>
        <authorList>
            <person name="Dreher T.W."/>
        </authorList>
    </citation>
    <scope>NUCLEOTIDE SEQUENCE</scope>
    <source>
        <strain evidence="2">WA131</strain>
    </source>
</reference>
<dbReference type="InterPro" id="IPR003959">
    <property type="entry name" value="ATPase_AAA_core"/>
</dbReference>
<accession>A0A977PVH3</accession>
<dbReference type="EMBL" id="CP073041">
    <property type="protein sequence ID" value="UXE59545.1"/>
    <property type="molecule type" value="Genomic_DNA"/>
</dbReference>
<dbReference type="GO" id="GO:0016887">
    <property type="term" value="F:ATP hydrolysis activity"/>
    <property type="evidence" value="ECO:0007669"/>
    <property type="project" value="InterPro"/>
</dbReference>
<protein>
    <submittedName>
        <fullName evidence="2">AAA family ATPase</fullName>
    </submittedName>
</protein>
<name>A0A977PVH3_9CYAN</name>
<dbReference type="Pfam" id="PF13304">
    <property type="entry name" value="AAA_21"/>
    <property type="match status" value="1"/>
</dbReference>
<dbReference type="PANTHER" id="PTHR32182:SF22">
    <property type="entry name" value="ATP-DEPENDENT ENDONUCLEASE, OLD FAMILY-RELATED"/>
    <property type="match status" value="1"/>
</dbReference>
<evidence type="ECO:0000259" key="1">
    <source>
        <dbReference type="Pfam" id="PF13304"/>
    </source>
</evidence>
<evidence type="ECO:0000313" key="2">
    <source>
        <dbReference type="EMBL" id="UXE59545.1"/>
    </source>
</evidence>
<proteinExistence type="predicted"/>
<gene>
    <name evidence="2" type="ORF">KA717_27730</name>
</gene>
<dbReference type="AlphaFoldDB" id="A0A977PVH3"/>
<organism evidence="2">
    <name type="scientific">Woronichinia naegeliana WA131</name>
    <dbReference type="NCBI Taxonomy" id="2824559"/>
    <lineage>
        <taxon>Bacteria</taxon>
        <taxon>Bacillati</taxon>
        <taxon>Cyanobacteriota</taxon>
        <taxon>Cyanophyceae</taxon>
        <taxon>Synechococcales</taxon>
        <taxon>Coelosphaeriaceae</taxon>
        <taxon>Woronichinia</taxon>
    </lineage>
</organism>
<dbReference type="PANTHER" id="PTHR32182">
    <property type="entry name" value="DNA REPLICATION AND REPAIR PROTEIN RECF"/>
    <property type="match status" value="1"/>
</dbReference>
<dbReference type="GO" id="GO:0000731">
    <property type="term" value="P:DNA synthesis involved in DNA repair"/>
    <property type="evidence" value="ECO:0007669"/>
    <property type="project" value="TreeGrafter"/>
</dbReference>
<feature type="domain" description="ATPase AAA-type core" evidence="1">
    <location>
        <begin position="23"/>
        <end position="425"/>
    </location>
</feature>
<dbReference type="GO" id="GO:0005524">
    <property type="term" value="F:ATP binding"/>
    <property type="evidence" value="ECO:0007669"/>
    <property type="project" value="InterPro"/>
</dbReference>
<dbReference type="InterPro" id="IPR027417">
    <property type="entry name" value="P-loop_NTPase"/>
</dbReference>
<dbReference type="SUPFAM" id="SSF52540">
    <property type="entry name" value="P-loop containing nucleoside triphosphate hydrolases"/>
    <property type="match status" value="1"/>
</dbReference>
<dbReference type="KEGG" id="wna:KA717_27730"/>